<dbReference type="PANTHER" id="PTHR12634">
    <property type="entry name" value="SIT4 YEAST -ASSOCIATING PROTEIN-RELATED"/>
    <property type="match status" value="1"/>
</dbReference>
<protein>
    <recommendedName>
        <fullName evidence="6">SIT4 phosphatase-associated family protein</fullName>
    </recommendedName>
</protein>
<evidence type="ECO:0000256" key="1">
    <source>
        <dbReference type="ARBA" id="ARBA00006180"/>
    </source>
</evidence>
<dbReference type="Proteomes" id="UP001497444">
    <property type="component" value="Chromosome 19"/>
</dbReference>
<dbReference type="InterPro" id="IPR016024">
    <property type="entry name" value="ARM-type_fold"/>
</dbReference>
<evidence type="ECO:0000256" key="3">
    <source>
        <dbReference type="SAM" id="MobiDB-lite"/>
    </source>
</evidence>
<keyword evidence="5" id="KW-1185">Reference proteome</keyword>
<proteinExistence type="inferred from homology"/>
<comment type="similarity">
    <text evidence="1">Belongs to the SAPS family.</text>
</comment>
<accession>A0ABP0WN52</accession>
<evidence type="ECO:0000313" key="4">
    <source>
        <dbReference type="EMBL" id="CAK9267000.1"/>
    </source>
</evidence>
<evidence type="ECO:0008006" key="6">
    <source>
        <dbReference type="Google" id="ProtNLM"/>
    </source>
</evidence>
<keyword evidence="2" id="KW-0131">Cell cycle</keyword>
<dbReference type="PANTHER" id="PTHR12634:SF8">
    <property type="entry name" value="FIERY MOUNTAIN, ISOFORM D"/>
    <property type="match status" value="1"/>
</dbReference>
<dbReference type="Gene3D" id="1.25.10.10">
    <property type="entry name" value="Leucine-rich Repeat Variant"/>
    <property type="match status" value="1"/>
</dbReference>
<evidence type="ECO:0000256" key="2">
    <source>
        <dbReference type="ARBA" id="ARBA00023306"/>
    </source>
</evidence>
<gene>
    <name evidence="4" type="ORF">CSSPJE1EN1_LOCUS12478</name>
</gene>
<organism evidence="4 5">
    <name type="scientific">Sphagnum jensenii</name>
    <dbReference type="NCBI Taxonomy" id="128206"/>
    <lineage>
        <taxon>Eukaryota</taxon>
        <taxon>Viridiplantae</taxon>
        <taxon>Streptophyta</taxon>
        <taxon>Embryophyta</taxon>
        <taxon>Bryophyta</taxon>
        <taxon>Sphagnophytina</taxon>
        <taxon>Sphagnopsida</taxon>
        <taxon>Sphagnales</taxon>
        <taxon>Sphagnaceae</taxon>
        <taxon>Sphagnum</taxon>
    </lineage>
</organism>
<dbReference type="Pfam" id="PF04499">
    <property type="entry name" value="SAPS"/>
    <property type="match status" value="1"/>
</dbReference>
<name>A0ABP0WN52_9BRYO</name>
<dbReference type="SUPFAM" id="SSF48371">
    <property type="entry name" value="ARM repeat"/>
    <property type="match status" value="1"/>
</dbReference>
<feature type="region of interest" description="Disordered" evidence="3">
    <location>
        <begin position="640"/>
        <end position="669"/>
    </location>
</feature>
<dbReference type="InterPro" id="IPR007587">
    <property type="entry name" value="SAPS"/>
</dbReference>
<dbReference type="InterPro" id="IPR011989">
    <property type="entry name" value="ARM-like"/>
</dbReference>
<sequence>MSWIEDFIWKVLRAAKDPRGIYYSTEIEGFLRKMFWRVSGLSTKSPVESVLDKDVYSLEELLDEDDIIQECKSLNGRLINFLKGKLQVEALLHYVIDEPPENADNKQAFKFPFIACEIFTCEIDVILKTLVEDEELMSLLFLFLEPDRPHGTLLAGYFSKVVSCLLFRKTIPVMRYLQENMEVLKKLVDLIGISSIMEVLRRLVGADEHMYAFHADSLQWLAEADLLEMLVDKLSPLHSVEVQSNAANILSAITCIAPCALTSKLSSPKFIGKLFNNVLENPDSKSTLVHSLSVCISLLDPKRAASVAAAGVSRGQQKIEHVHTANPETVVGMLQRLGDLLKVLDVSTDDTVLPTTYGQLHPPLGIHRLKIVEFLAVLLKANSEGARQQLVSLGAIASVVNLLFDYPFNNMLHHHVESIISLCLESNSQTLLDHLFKDCNFLTKLLTADENPYAPDTTPELKSLSTRAPTRIGNIGHLTRLANKIVQASTLNPIIQNHLQANPNWGRWEMSVLQQRNLVENVFQWTCGRPTTMQDRPVDSDEDDFHDRDYDISTMANNLSREIYQSGFFDNEDADEDVFSHDEPSEVVISSLHLVEEQERSGARNRQTNESIFGASSDWVDFQDNDRLDDDASPSFLEDLATDTVSPPHSSGDSGSDGDDKDLVDMATCGDDSVSQNLKSELEFEDMVEHEQKENASKNVALNDGKVEVSDNLSLFHQIEEHGTVPDIEVPEWMLALREATPFENTRGRDTFGGGNNPFEVVLPYSMELATEATTSSGPSSNNEVAISTEATSLASSGDGLGPADGHMIHPLTGEEITGVEPDGTIKAMEKMHEEGVIGEAGPMYPETALVNGSESLAKDNVLGDPDFNDVNFWRTDYKQLVFEGGP</sequence>
<dbReference type="EMBL" id="OZ020114">
    <property type="protein sequence ID" value="CAK9267000.1"/>
    <property type="molecule type" value="Genomic_DNA"/>
</dbReference>
<reference evidence="4" key="1">
    <citation type="submission" date="2024-02" db="EMBL/GenBank/DDBJ databases">
        <authorList>
            <consortium name="ELIXIR-Norway"/>
            <consortium name="Elixir Norway"/>
        </authorList>
    </citation>
    <scope>NUCLEOTIDE SEQUENCE</scope>
</reference>
<evidence type="ECO:0000313" key="5">
    <source>
        <dbReference type="Proteomes" id="UP001497444"/>
    </source>
</evidence>